<dbReference type="Proteomes" id="UP000324832">
    <property type="component" value="Unassembled WGS sequence"/>
</dbReference>
<keyword evidence="2" id="KW-1185">Reference proteome</keyword>
<dbReference type="AlphaFoldDB" id="A0A5E4R066"/>
<dbReference type="EMBL" id="FZQP02006793">
    <property type="protein sequence ID" value="VVD03722.1"/>
    <property type="molecule type" value="Genomic_DNA"/>
</dbReference>
<sequence length="362" mass="40625">MGTLKKEARPPSLKAGNAPVIPLVLHENVGGGDYLTPGDPDTRLMLAIKKAARTIEDPVLCERLDHLALRRDVASLSIFYRIYHGECSEDLFHLIPAAEFHLRTTRHKLMYGVPPHCGFQGTFSGNAPVIHQVLQVNVCGDHLTPGDPDTRLSSSSIKKYKHSLHRHVCGVGNFKSHGYSEGNEDTEIRRRTKITDIVQMIAKLKYQWTGHIVRRTDGRWGSKVLEWRPRTGRRSGAQDRSSWLLCERLDHLALSREVASLCLLPHLAVHHLRTTRHKLGYHPTIWMCGGPPQCDFNEFSSHTTKLCNEILSRTPSLTIGNAPVISLLLQENVGGDDHLIDPYARLSSFSKKKEKKDGALED</sequence>
<proteinExistence type="predicted"/>
<protein>
    <submittedName>
        <fullName evidence="1">Uncharacterized protein</fullName>
    </submittedName>
</protein>
<evidence type="ECO:0000313" key="2">
    <source>
        <dbReference type="Proteomes" id="UP000324832"/>
    </source>
</evidence>
<organism evidence="1 2">
    <name type="scientific">Leptidea sinapis</name>
    <dbReference type="NCBI Taxonomy" id="189913"/>
    <lineage>
        <taxon>Eukaryota</taxon>
        <taxon>Metazoa</taxon>
        <taxon>Ecdysozoa</taxon>
        <taxon>Arthropoda</taxon>
        <taxon>Hexapoda</taxon>
        <taxon>Insecta</taxon>
        <taxon>Pterygota</taxon>
        <taxon>Neoptera</taxon>
        <taxon>Endopterygota</taxon>
        <taxon>Lepidoptera</taxon>
        <taxon>Glossata</taxon>
        <taxon>Ditrysia</taxon>
        <taxon>Papilionoidea</taxon>
        <taxon>Pieridae</taxon>
        <taxon>Dismorphiinae</taxon>
        <taxon>Leptidea</taxon>
    </lineage>
</organism>
<evidence type="ECO:0000313" key="1">
    <source>
        <dbReference type="EMBL" id="VVD03722.1"/>
    </source>
</evidence>
<gene>
    <name evidence="1" type="ORF">LSINAPIS_LOCUS13659</name>
</gene>
<name>A0A5E4R066_9NEOP</name>
<accession>A0A5E4R066</accession>
<reference evidence="1 2" key="1">
    <citation type="submission" date="2017-07" db="EMBL/GenBank/DDBJ databases">
        <authorList>
            <person name="Talla V."/>
            <person name="Backstrom N."/>
        </authorList>
    </citation>
    <scope>NUCLEOTIDE SEQUENCE [LARGE SCALE GENOMIC DNA]</scope>
</reference>